<name>A0AB36J7U7_9BACL</name>
<feature type="domain" description="RNA polymerase sigma-70 region 2" evidence="1">
    <location>
        <begin position="21"/>
        <end position="87"/>
    </location>
</feature>
<proteinExistence type="predicted"/>
<dbReference type="Gene3D" id="1.20.120.1810">
    <property type="match status" value="1"/>
</dbReference>
<dbReference type="GO" id="GO:0003700">
    <property type="term" value="F:DNA-binding transcription factor activity"/>
    <property type="evidence" value="ECO:0007669"/>
    <property type="project" value="InterPro"/>
</dbReference>
<dbReference type="Pfam" id="PF04542">
    <property type="entry name" value="Sigma70_r2"/>
    <property type="match status" value="1"/>
</dbReference>
<dbReference type="InterPro" id="IPR007627">
    <property type="entry name" value="RNA_pol_sigma70_r2"/>
</dbReference>
<evidence type="ECO:0000313" key="3">
    <source>
        <dbReference type="Proteomes" id="UP000187323"/>
    </source>
</evidence>
<dbReference type="PANTHER" id="PTHR30603">
    <property type="entry name" value="RNA POLYMERASE SIGMA FACTOR RPO"/>
    <property type="match status" value="1"/>
</dbReference>
<dbReference type="SUPFAM" id="SSF88946">
    <property type="entry name" value="Sigma2 domain of RNA polymerase sigma factors"/>
    <property type="match status" value="1"/>
</dbReference>
<comment type="caution">
    <text evidence="2">The sequence shown here is derived from an EMBL/GenBank/DDBJ whole genome shotgun (WGS) entry which is preliminary data.</text>
</comment>
<dbReference type="InterPro" id="IPR050239">
    <property type="entry name" value="Sigma-70_RNA_pol_init_factors"/>
</dbReference>
<dbReference type="AlphaFoldDB" id="A0AB36J7U7"/>
<evidence type="ECO:0000259" key="1">
    <source>
        <dbReference type="Pfam" id="PF04542"/>
    </source>
</evidence>
<reference evidence="2 3" key="1">
    <citation type="submission" date="2016-10" db="EMBL/GenBank/DDBJ databases">
        <title>Paenibacillus species isolates.</title>
        <authorList>
            <person name="Beno S.M."/>
        </authorList>
    </citation>
    <scope>NUCLEOTIDE SEQUENCE [LARGE SCALE GENOMIC DNA]</scope>
    <source>
        <strain evidence="2 3">FSL H7-0918</strain>
    </source>
</reference>
<protein>
    <recommendedName>
        <fullName evidence="1">RNA polymerase sigma-70 region 2 domain-containing protein</fullName>
    </recommendedName>
</protein>
<accession>A0AB36J7U7</accession>
<gene>
    <name evidence="2" type="ORF">BSK47_28875</name>
</gene>
<dbReference type="InterPro" id="IPR013325">
    <property type="entry name" value="RNA_pol_sigma_r2"/>
</dbReference>
<evidence type="ECO:0000313" key="2">
    <source>
        <dbReference type="EMBL" id="OME11396.1"/>
    </source>
</evidence>
<dbReference type="RefSeq" id="WP_076138560.1">
    <property type="nucleotide sequence ID" value="NZ_MPTO01000039.1"/>
</dbReference>
<dbReference type="Proteomes" id="UP000187323">
    <property type="component" value="Unassembled WGS sequence"/>
</dbReference>
<dbReference type="EMBL" id="MPTO01000039">
    <property type="protein sequence ID" value="OME11396.1"/>
    <property type="molecule type" value="Genomic_DNA"/>
</dbReference>
<organism evidence="2 3">
    <name type="scientific">Paenibacillus odorifer</name>
    <dbReference type="NCBI Taxonomy" id="189426"/>
    <lineage>
        <taxon>Bacteria</taxon>
        <taxon>Bacillati</taxon>
        <taxon>Bacillota</taxon>
        <taxon>Bacilli</taxon>
        <taxon>Bacillales</taxon>
        <taxon>Paenibacillaceae</taxon>
        <taxon>Paenibacillus</taxon>
    </lineage>
</organism>
<dbReference type="PANTHER" id="PTHR30603:SF47">
    <property type="entry name" value="RNA POLYMERASE SIGMA FACTOR SIGD, CHLOROPLASTIC"/>
    <property type="match status" value="1"/>
</dbReference>
<sequence>MGALAIQEAALPCKDKEVYIQSGLPWVHTLARKYSPNKDCLEDLISEGTIALLESYERYVPRQGVMVSTFAYKAIRGRMFNYLRDQSGNIRPPDKAFRVGYRILKGELQHLSEAEIAEALEISVLQARFGLQAMRTFRQKSMDQMFSEGTVTFHDIHGVEDDFSLFWLREFINTLQDEEKQIFIDLMNHGHRVMTRKHSLHLIEAHEKVREIKLKFKLFMGIEESEGSFMSTSTTASPVKTRKLNIEEAKQHGVKTVLDSVEWFTDTTSPITPTIGVTSTGLNLNPAASKQLDVVLKEFVQVGYNAELKRLVIRKAETGIRLSKGYGDVNGAAAATSKRLSDWLKGKNIERKRYVLEYDDTAAVHYIQVEVAEEA</sequence>
<dbReference type="GO" id="GO:0006352">
    <property type="term" value="P:DNA-templated transcription initiation"/>
    <property type="evidence" value="ECO:0007669"/>
    <property type="project" value="InterPro"/>
</dbReference>